<evidence type="ECO:0000256" key="1">
    <source>
        <dbReference type="SAM" id="SignalP"/>
    </source>
</evidence>
<gene>
    <name evidence="2" type="ORF">ITJ42_15905</name>
</gene>
<comment type="caution">
    <text evidence="2">The sequence shown here is derived from an EMBL/GenBank/DDBJ whole genome shotgun (WGS) entry which is preliminary data.</text>
</comment>
<dbReference type="RefSeq" id="WP_194676273.1">
    <property type="nucleotide sequence ID" value="NZ_JADKRP010000007.1"/>
</dbReference>
<evidence type="ECO:0000313" key="2">
    <source>
        <dbReference type="EMBL" id="MBF4632704.1"/>
    </source>
</evidence>
<protein>
    <recommendedName>
        <fullName evidence="4">Peptidase inhibitor family I36</fullName>
    </recommendedName>
</protein>
<accession>A0A8I0VIQ2</accession>
<dbReference type="Proteomes" id="UP000634579">
    <property type="component" value="Unassembled WGS sequence"/>
</dbReference>
<keyword evidence="3" id="KW-1185">Reference proteome</keyword>
<keyword evidence="1" id="KW-0732">Signal</keyword>
<feature type="chain" id="PRO_5039673216" description="Peptidase inhibitor family I36" evidence="1">
    <location>
        <begin position="29"/>
        <end position="149"/>
    </location>
</feature>
<proteinExistence type="predicted"/>
<feature type="signal peptide" evidence="1">
    <location>
        <begin position="1"/>
        <end position="28"/>
    </location>
</feature>
<dbReference type="AlphaFoldDB" id="A0A8I0VIQ2"/>
<sequence>MLKTRASKFTATVAMVAAMLTAGGAANAVGTAPASPTATASVSAPAAGASTTATGDYYYVCQYPNGTSLTLTDGSIGSCQGASYVQKYLDGRLLQSLNVTAAGTPATASILCVVAITSSVTAAVYSVGAGAFALVRIAAADAVNLNPCD</sequence>
<dbReference type="EMBL" id="JADKRP010000007">
    <property type="protein sequence ID" value="MBF4632704.1"/>
    <property type="molecule type" value="Genomic_DNA"/>
</dbReference>
<evidence type="ECO:0000313" key="3">
    <source>
        <dbReference type="Proteomes" id="UP000634579"/>
    </source>
</evidence>
<reference evidence="2 3" key="1">
    <citation type="submission" date="2020-10" db="EMBL/GenBank/DDBJ databases">
        <title>Draft genome sequences of plant-associated actinobacteria.</title>
        <authorList>
            <person name="Tarlachkov S.V."/>
            <person name="Starodumova I.P."/>
            <person name="Dorofeeva L.V."/>
            <person name="Prisyazhnaya N.V."/>
            <person name="Roubtsova T.V."/>
            <person name="Chizhov V.N."/>
            <person name="Nadler S.A."/>
            <person name="Subbotin S.A."/>
            <person name="Evtushenko L.I."/>
        </authorList>
    </citation>
    <scope>NUCLEOTIDE SEQUENCE [LARGE SCALE GENOMIC DNA]</scope>
    <source>
        <strain evidence="2 3">VKM Ac-2886</strain>
    </source>
</reference>
<organism evidence="2 3">
    <name type="scientific">Clavibacter phaseoli</name>
    <dbReference type="NCBI Taxonomy" id="1734031"/>
    <lineage>
        <taxon>Bacteria</taxon>
        <taxon>Bacillati</taxon>
        <taxon>Actinomycetota</taxon>
        <taxon>Actinomycetes</taxon>
        <taxon>Micrococcales</taxon>
        <taxon>Microbacteriaceae</taxon>
        <taxon>Clavibacter</taxon>
    </lineage>
</organism>
<evidence type="ECO:0008006" key="4">
    <source>
        <dbReference type="Google" id="ProtNLM"/>
    </source>
</evidence>
<name>A0A8I0VIQ2_9MICO</name>